<dbReference type="EMBL" id="JBHSZQ010000047">
    <property type="protein sequence ID" value="MFC7126876.1"/>
    <property type="molecule type" value="Genomic_DNA"/>
</dbReference>
<protein>
    <submittedName>
        <fullName evidence="1">Uncharacterized protein</fullName>
    </submittedName>
</protein>
<comment type="caution">
    <text evidence="1">The sequence shown here is derived from an EMBL/GenBank/DDBJ whole genome shotgun (WGS) entry which is preliminary data.</text>
</comment>
<evidence type="ECO:0000313" key="2">
    <source>
        <dbReference type="Proteomes" id="UP001596414"/>
    </source>
</evidence>
<dbReference type="Proteomes" id="UP001596414">
    <property type="component" value="Unassembled WGS sequence"/>
</dbReference>
<proteinExistence type="predicted"/>
<sequence>MDGDEDEETRRAAASLEQLKRMFRRSGAEGECHADRVDDEALDAELDDLEEELREERGR</sequence>
<accession>A0ABD5XAQ6</accession>
<reference evidence="1 2" key="1">
    <citation type="journal article" date="2014" name="Int. J. Syst. Evol. Microbiol.">
        <title>Complete genome sequence of Corynebacterium casei LMG S-19264T (=DSM 44701T), isolated from a smear-ripened cheese.</title>
        <authorList>
            <consortium name="US DOE Joint Genome Institute (JGI-PGF)"/>
            <person name="Walter F."/>
            <person name="Albersmeier A."/>
            <person name="Kalinowski J."/>
            <person name="Ruckert C."/>
        </authorList>
    </citation>
    <scope>NUCLEOTIDE SEQUENCE [LARGE SCALE GENOMIC DNA]</scope>
    <source>
        <strain evidence="1 2">CGMCC 4.7215</strain>
    </source>
</reference>
<gene>
    <name evidence="1" type="ORF">ACFQJ7_12730</name>
</gene>
<name>A0ABD5XAQ6_9EURY</name>
<organism evidence="1 2">
    <name type="scientific">Halovenus rubra</name>
    <dbReference type="NCBI Taxonomy" id="869890"/>
    <lineage>
        <taxon>Archaea</taxon>
        <taxon>Methanobacteriati</taxon>
        <taxon>Methanobacteriota</taxon>
        <taxon>Stenosarchaea group</taxon>
        <taxon>Halobacteria</taxon>
        <taxon>Halobacteriales</taxon>
        <taxon>Haloarculaceae</taxon>
        <taxon>Halovenus</taxon>
    </lineage>
</organism>
<evidence type="ECO:0000313" key="1">
    <source>
        <dbReference type="EMBL" id="MFC7126876.1"/>
    </source>
</evidence>
<dbReference type="AlphaFoldDB" id="A0ABD5XAQ6"/>
<dbReference type="RefSeq" id="WP_267637279.1">
    <property type="nucleotide sequence ID" value="NZ_JAODIY010000009.1"/>
</dbReference>